<evidence type="ECO:0000259" key="8">
    <source>
        <dbReference type="PROSITE" id="PS50011"/>
    </source>
</evidence>
<dbReference type="Pfam" id="PF00069">
    <property type="entry name" value="Pkinase"/>
    <property type="match status" value="1"/>
</dbReference>
<keyword evidence="3 6" id="KW-0547">Nucleotide-binding</keyword>
<dbReference type="SMART" id="SM00220">
    <property type="entry name" value="S_TKc"/>
    <property type="match status" value="1"/>
</dbReference>
<dbReference type="AlphaFoldDB" id="A0A671YAE9"/>
<dbReference type="InterPro" id="IPR008271">
    <property type="entry name" value="Ser/Thr_kinase_AS"/>
</dbReference>
<keyword evidence="1 7" id="KW-0723">Serine/threonine-protein kinase</keyword>
<feature type="domain" description="Protein kinase" evidence="8">
    <location>
        <begin position="63"/>
        <end position="328"/>
    </location>
</feature>
<sequence>MSGKMKTRTNFHFTYLISCTPVMPSCTSGLPFEKHNKLFFDLTMQRTANQIGLRKCGPLGNTHILVDFLGEGGFGVVTKCISTVTGTEVAIKVNKNRPHIFNQARREIEILKRLRGLDPDTCNIVKWNGFFFHKENICLNFELLDKSLHDYRVHRRNANLSMRELRPVIHQLATALSHLSSKQIVHADLKPENVMVVDSTQQQIRVRLIDFGLAHPRFGTDPGACVQTTWYRAPEVIIQLPFDEAIDMWSLGLTIVEMATGYPMYPGDTEYDVLRYIVETQGQPPDHMLDNTEDPSDKRLLLDLIKRMLELDPVQRIKPLEVLQHPFLTHSLEGADDGILQLLAQPIATLLTEELATVVSTAMISHKLHEN</sequence>
<dbReference type="GO" id="GO:0004713">
    <property type="term" value="F:protein tyrosine kinase activity"/>
    <property type="evidence" value="ECO:0007669"/>
    <property type="project" value="TreeGrafter"/>
</dbReference>
<dbReference type="Gene3D" id="3.30.200.20">
    <property type="entry name" value="Phosphorylase Kinase, domain 1"/>
    <property type="match status" value="1"/>
</dbReference>
<dbReference type="PROSITE" id="PS50011">
    <property type="entry name" value="PROTEIN_KINASE_DOM"/>
    <property type="match status" value="1"/>
</dbReference>
<evidence type="ECO:0000256" key="7">
    <source>
        <dbReference type="RuleBase" id="RU000304"/>
    </source>
</evidence>
<dbReference type="InterPro" id="IPR011009">
    <property type="entry name" value="Kinase-like_dom_sf"/>
</dbReference>
<comment type="similarity">
    <text evidence="7">Belongs to the protein kinase superfamily.</text>
</comment>
<keyword evidence="4" id="KW-0418">Kinase</keyword>
<evidence type="ECO:0000256" key="4">
    <source>
        <dbReference type="ARBA" id="ARBA00022777"/>
    </source>
</evidence>
<evidence type="ECO:0000256" key="5">
    <source>
        <dbReference type="ARBA" id="ARBA00022840"/>
    </source>
</evidence>
<protein>
    <recommendedName>
        <fullName evidence="8">Protein kinase domain-containing protein</fullName>
    </recommendedName>
</protein>
<dbReference type="PANTHER" id="PTHR24058">
    <property type="entry name" value="DUAL SPECIFICITY PROTEIN KINASE"/>
    <property type="match status" value="1"/>
</dbReference>
<reference evidence="9" key="2">
    <citation type="submission" date="2025-08" db="UniProtKB">
        <authorList>
            <consortium name="Ensembl"/>
        </authorList>
    </citation>
    <scope>IDENTIFICATION</scope>
</reference>
<proteinExistence type="inferred from homology"/>
<evidence type="ECO:0000256" key="1">
    <source>
        <dbReference type="ARBA" id="ARBA00022527"/>
    </source>
</evidence>
<reference evidence="9" key="3">
    <citation type="submission" date="2025-09" db="UniProtKB">
        <authorList>
            <consortium name="Ensembl"/>
        </authorList>
    </citation>
    <scope>IDENTIFICATION</scope>
</reference>
<dbReference type="GeneTree" id="ENSGT00940000164472"/>
<dbReference type="Ensembl" id="ENSSAUT00010062911.1">
    <property type="protein sequence ID" value="ENSSAUP00010059981.1"/>
    <property type="gene ID" value="ENSSAUG00010024348.1"/>
</dbReference>
<dbReference type="InterPro" id="IPR017441">
    <property type="entry name" value="Protein_kinase_ATP_BS"/>
</dbReference>
<keyword evidence="5 6" id="KW-0067">ATP-binding</keyword>
<evidence type="ECO:0000256" key="2">
    <source>
        <dbReference type="ARBA" id="ARBA00022679"/>
    </source>
</evidence>
<dbReference type="GO" id="GO:0005524">
    <property type="term" value="F:ATP binding"/>
    <property type="evidence" value="ECO:0007669"/>
    <property type="project" value="UniProtKB-UniRule"/>
</dbReference>
<dbReference type="PROSITE" id="PS00107">
    <property type="entry name" value="PROTEIN_KINASE_ATP"/>
    <property type="match status" value="1"/>
</dbReference>
<gene>
    <name evidence="9" type="primary">LOC115571638</name>
</gene>
<accession>A0A671YAE9</accession>
<dbReference type="GO" id="GO:0004674">
    <property type="term" value="F:protein serine/threonine kinase activity"/>
    <property type="evidence" value="ECO:0007669"/>
    <property type="project" value="UniProtKB-KW"/>
</dbReference>
<dbReference type="PROSITE" id="PS00108">
    <property type="entry name" value="PROTEIN_KINASE_ST"/>
    <property type="match status" value="1"/>
</dbReference>
<dbReference type="SUPFAM" id="SSF56112">
    <property type="entry name" value="Protein kinase-like (PK-like)"/>
    <property type="match status" value="1"/>
</dbReference>
<keyword evidence="10" id="KW-1185">Reference proteome</keyword>
<dbReference type="InterPro" id="IPR000719">
    <property type="entry name" value="Prot_kinase_dom"/>
</dbReference>
<dbReference type="GO" id="GO:0005634">
    <property type="term" value="C:nucleus"/>
    <property type="evidence" value="ECO:0007669"/>
    <property type="project" value="TreeGrafter"/>
</dbReference>
<feature type="binding site" evidence="6">
    <location>
        <position position="92"/>
    </location>
    <ligand>
        <name>ATP</name>
        <dbReference type="ChEBI" id="CHEBI:30616"/>
    </ligand>
</feature>
<evidence type="ECO:0000313" key="10">
    <source>
        <dbReference type="Proteomes" id="UP000472265"/>
    </source>
</evidence>
<dbReference type="GO" id="GO:0005737">
    <property type="term" value="C:cytoplasm"/>
    <property type="evidence" value="ECO:0007669"/>
    <property type="project" value="TreeGrafter"/>
</dbReference>
<evidence type="ECO:0000256" key="3">
    <source>
        <dbReference type="ARBA" id="ARBA00022741"/>
    </source>
</evidence>
<evidence type="ECO:0000313" key="9">
    <source>
        <dbReference type="Ensembl" id="ENSSAUP00010059981.1"/>
    </source>
</evidence>
<name>A0A671YAE9_SPAAU</name>
<dbReference type="PANTHER" id="PTHR24058:SF17">
    <property type="entry name" value="HOMEODOMAIN INTERACTING PROTEIN KINASE, ISOFORM D"/>
    <property type="match status" value="1"/>
</dbReference>
<dbReference type="InterPro" id="IPR050494">
    <property type="entry name" value="Ser_Thr_dual-spec_kinase"/>
</dbReference>
<evidence type="ECO:0000256" key="6">
    <source>
        <dbReference type="PROSITE-ProRule" id="PRU10141"/>
    </source>
</evidence>
<organism evidence="9 10">
    <name type="scientific">Sparus aurata</name>
    <name type="common">Gilthead sea bream</name>
    <dbReference type="NCBI Taxonomy" id="8175"/>
    <lineage>
        <taxon>Eukaryota</taxon>
        <taxon>Metazoa</taxon>
        <taxon>Chordata</taxon>
        <taxon>Craniata</taxon>
        <taxon>Vertebrata</taxon>
        <taxon>Euteleostomi</taxon>
        <taxon>Actinopterygii</taxon>
        <taxon>Neopterygii</taxon>
        <taxon>Teleostei</taxon>
        <taxon>Neoteleostei</taxon>
        <taxon>Acanthomorphata</taxon>
        <taxon>Eupercaria</taxon>
        <taxon>Spariformes</taxon>
        <taxon>Sparidae</taxon>
        <taxon>Sparus</taxon>
    </lineage>
</organism>
<dbReference type="Gene3D" id="1.10.510.10">
    <property type="entry name" value="Transferase(Phosphotransferase) domain 1"/>
    <property type="match status" value="1"/>
</dbReference>
<reference evidence="9" key="1">
    <citation type="submission" date="2021-04" db="EMBL/GenBank/DDBJ databases">
        <authorList>
            <consortium name="Wellcome Sanger Institute Data Sharing"/>
        </authorList>
    </citation>
    <scope>NUCLEOTIDE SEQUENCE [LARGE SCALE GENOMIC DNA]</scope>
</reference>
<dbReference type="Proteomes" id="UP000472265">
    <property type="component" value="Chromosome 20"/>
</dbReference>
<keyword evidence="2" id="KW-0808">Transferase</keyword>